<feature type="region of interest" description="Disordered" evidence="5">
    <location>
        <begin position="51"/>
        <end position="95"/>
    </location>
</feature>
<evidence type="ECO:0000259" key="6">
    <source>
        <dbReference type="Pfam" id="PF09762"/>
    </source>
</evidence>
<feature type="coiled-coil region" evidence="4">
    <location>
        <begin position="683"/>
        <end position="717"/>
    </location>
</feature>
<evidence type="ECO:0000256" key="4">
    <source>
        <dbReference type="SAM" id="Coils"/>
    </source>
</evidence>
<dbReference type="Proteomes" id="UP000515146">
    <property type="component" value="Unplaced"/>
</dbReference>
<dbReference type="KEGG" id="dpte:113797031"/>
<dbReference type="InterPro" id="IPR019159">
    <property type="entry name" value="CCDC93_CC"/>
</dbReference>
<evidence type="ECO:0000313" key="8">
    <source>
        <dbReference type="Proteomes" id="UP000515146"/>
    </source>
</evidence>
<dbReference type="Pfam" id="PF09762">
    <property type="entry name" value="CCDC93_CC"/>
    <property type="match status" value="1"/>
</dbReference>
<dbReference type="FunCoup" id="A0A6P6YCS3">
    <property type="interactions" value="315"/>
</dbReference>
<proteinExistence type="inferred from homology"/>
<feature type="compositionally biased region" description="Low complexity" evidence="5">
    <location>
        <begin position="73"/>
        <end position="84"/>
    </location>
</feature>
<feature type="domain" description="CCDC93 N-terminal" evidence="7">
    <location>
        <begin position="169"/>
        <end position="273"/>
    </location>
</feature>
<accession>A0A6P6YCS3</accession>
<protein>
    <recommendedName>
        <fullName evidence="2">Coiled-coil domain-containing protein 93</fullName>
    </recommendedName>
</protein>
<evidence type="ECO:0000256" key="1">
    <source>
        <dbReference type="ARBA" id="ARBA00007219"/>
    </source>
</evidence>
<dbReference type="RefSeq" id="XP_027203137.1">
    <property type="nucleotide sequence ID" value="XM_027347336.1"/>
</dbReference>
<feature type="compositionally biased region" description="Polar residues" evidence="5">
    <location>
        <begin position="393"/>
        <end position="402"/>
    </location>
</feature>
<feature type="compositionally biased region" description="Low complexity" evidence="5">
    <location>
        <begin position="54"/>
        <end position="64"/>
    </location>
</feature>
<dbReference type="PANTHER" id="PTHR16441:SF0">
    <property type="entry name" value="COILED-COIL DOMAIN-CONTAINING PROTEIN 93"/>
    <property type="match status" value="1"/>
</dbReference>
<dbReference type="Pfam" id="PF21673">
    <property type="entry name" value="CCDC93_N"/>
    <property type="match status" value="1"/>
</dbReference>
<feature type="domain" description="CCDC93 coiled-coil" evidence="6">
    <location>
        <begin position="332"/>
        <end position="739"/>
    </location>
</feature>
<dbReference type="InParanoid" id="A0A6P6YCS3"/>
<feature type="compositionally biased region" description="Basic and acidic residues" evidence="5">
    <location>
        <begin position="381"/>
        <end position="392"/>
    </location>
</feature>
<evidence type="ECO:0000256" key="2">
    <source>
        <dbReference type="ARBA" id="ARBA00016765"/>
    </source>
</evidence>
<evidence type="ECO:0000259" key="7">
    <source>
        <dbReference type="Pfam" id="PF21673"/>
    </source>
</evidence>
<dbReference type="OMA" id="YERQEAP"/>
<feature type="coiled-coil region" evidence="4">
    <location>
        <begin position="476"/>
        <end position="585"/>
    </location>
</feature>
<evidence type="ECO:0000256" key="3">
    <source>
        <dbReference type="ARBA" id="ARBA00023054"/>
    </source>
</evidence>
<organism evidence="8 9">
    <name type="scientific">Dermatophagoides pteronyssinus</name>
    <name type="common">European house dust mite</name>
    <dbReference type="NCBI Taxonomy" id="6956"/>
    <lineage>
        <taxon>Eukaryota</taxon>
        <taxon>Metazoa</taxon>
        <taxon>Ecdysozoa</taxon>
        <taxon>Arthropoda</taxon>
        <taxon>Chelicerata</taxon>
        <taxon>Arachnida</taxon>
        <taxon>Acari</taxon>
        <taxon>Acariformes</taxon>
        <taxon>Sarcoptiformes</taxon>
        <taxon>Astigmata</taxon>
        <taxon>Psoroptidia</taxon>
        <taxon>Analgoidea</taxon>
        <taxon>Pyroglyphidae</taxon>
        <taxon>Dermatophagoidinae</taxon>
        <taxon>Dermatophagoides</taxon>
    </lineage>
</organism>
<keyword evidence="8" id="KW-1185">Reference proteome</keyword>
<sequence length="748" mass="87556">MNQTSKPQIVPRTSLLKKKNSLENSLESTNNNNIISDNNKIMIKPALPAKPVITTPSKKPSSSSNQQRQIPNDSSTIDGSTTTTNHVINNNLPDKTKLKTKVEDIAQTSSSSLPSMGTKTAWKKSNRIKFRLTNVDLNRLRLRKDFDDKNIDSSGNSNNLIYDIREDDEQIRKMNEICELLVAGGYFRARIKGLHNFDKIIGGMCWAIQMCNIDLDIDIFYQENLSIGQKIALTEKIVNVLQKMKCPFKLEPHQIQGMDCIHIYPAIQWLVKKSLETRQQMADYVRSYSSWQFDRTFNHHIDDQCSSSSLAVIINNNNENDELIDPIKHNLQRRFLHPNRNKLKDELIRIKTTLLEYGITSMDEQILSDLPNDTADDDNDHTDKTTKSESNENKNLLESMTKTNDKNRQIGNSTKISSSIVVKIVGEQSNEIKRLAEDYDRKKTLISTKDAEFIREESKLKMDISLRKKELQRLLENRNDEKLSTLKEKLKKLDEKSEQLKEFEMNENESEKSEKIQLTELLNVLRKQKSELKQHCREEKQRLEQQIEMIDKRQSNNDQRNNDRLKEIDQELTMYNERHTNVKKDLSSINKKLAIIQRKFDDIPNRTELAQYQKRFLELYNQLSAKHNETKKFYTLYNTLSDERMYLEKEFNLINSILENFQKASVSNLMIKNEFLMKFQQTIDSIIENKVKVEQRLQNEKEKRDQLLSKYTGLIDEQRLYFIAVKAFKEECKINEQLIVQLEKINKK</sequence>
<evidence type="ECO:0000256" key="5">
    <source>
        <dbReference type="SAM" id="MobiDB-lite"/>
    </source>
</evidence>
<reference evidence="9" key="1">
    <citation type="submission" date="2025-08" db="UniProtKB">
        <authorList>
            <consortium name="RefSeq"/>
        </authorList>
    </citation>
    <scope>IDENTIFICATION</scope>
    <source>
        <strain evidence="9">Airmid</strain>
    </source>
</reference>
<dbReference type="CTD" id="36808"/>
<evidence type="ECO:0000313" key="9">
    <source>
        <dbReference type="RefSeq" id="XP_027203137.1"/>
    </source>
</evidence>
<keyword evidence="3 4" id="KW-0175">Coiled coil</keyword>
<dbReference type="InterPro" id="IPR048747">
    <property type="entry name" value="CCDC93_N"/>
</dbReference>
<dbReference type="GO" id="GO:0006893">
    <property type="term" value="P:Golgi to plasma membrane transport"/>
    <property type="evidence" value="ECO:0007669"/>
    <property type="project" value="TreeGrafter"/>
</dbReference>
<dbReference type="InterPro" id="IPR039116">
    <property type="entry name" value="CCDC93"/>
</dbReference>
<comment type="similarity">
    <text evidence="1">Belongs to the CCDC93 family.</text>
</comment>
<dbReference type="AlphaFoldDB" id="A0A6P6YCS3"/>
<dbReference type="OrthoDB" id="16092at2759"/>
<gene>
    <name evidence="9" type="primary">LOC113797031</name>
</gene>
<name>A0A6P6YCS3_DERPT</name>
<dbReference type="PANTHER" id="PTHR16441">
    <property type="entry name" value="FIDIPIDINE"/>
    <property type="match status" value="1"/>
</dbReference>
<feature type="region of interest" description="Disordered" evidence="5">
    <location>
        <begin position="369"/>
        <end position="411"/>
    </location>
</feature>